<dbReference type="NCBIfam" id="TIGR00229">
    <property type="entry name" value="sensory_box"/>
    <property type="match status" value="3"/>
</dbReference>
<feature type="coiled-coil region" evidence="6">
    <location>
        <begin position="545"/>
        <end position="575"/>
    </location>
</feature>
<dbReference type="InterPro" id="IPR035965">
    <property type="entry name" value="PAS-like_dom_sf"/>
</dbReference>
<dbReference type="PROSITE" id="PS50109">
    <property type="entry name" value="HIS_KIN"/>
    <property type="match status" value="1"/>
</dbReference>
<dbReference type="PRINTS" id="PR00344">
    <property type="entry name" value="BCTRLSENSOR"/>
</dbReference>
<keyword evidence="5" id="KW-0418">Kinase</keyword>
<keyword evidence="6" id="KW-0175">Coiled coil</keyword>
<dbReference type="PANTHER" id="PTHR43304:SF1">
    <property type="entry name" value="PAC DOMAIN-CONTAINING PROTEIN"/>
    <property type="match status" value="1"/>
</dbReference>
<evidence type="ECO:0000256" key="1">
    <source>
        <dbReference type="ARBA" id="ARBA00000085"/>
    </source>
</evidence>
<dbReference type="Pfam" id="PF00989">
    <property type="entry name" value="PAS"/>
    <property type="match status" value="1"/>
</dbReference>
<dbReference type="InterPro" id="IPR003594">
    <property type="entry name" value="HATPase_dom"/>
</dbReference>
<keyword evidence="3" id="KW-0597">Phosphoprotein</keyword>
<evidence type="ECO:0000313" key="10">
    <source>
        <dbReference type="EMBL" id="QLG48783.1"/>
    </source>
</evidence>
<dbReference type="InterPro" id="IPR013656">
    <property type="entry name" value="PAS_4"/>
</dbReference>
<dbReference type="Gene3D" id="3.30.565.10">
    <property type="entry name" value="Histidine kinase-like ATPase, C-terminal domain"/>
    <property type="match status" value="1"/>
</dbReference>
<dbReference type="SMART" id="SM00091">
    <property type="entry name" value="PAS"/>
    <property type="match status" value="2"/>
</dbReference>
<evidence type="ECO:0000259" key="7">
    <source>
        <dbReference type="PROSITE" id="PS50109"/>
    </source>
</evidence>
<evidence type="ECO:0000259" key="8">
    <source>
        <dbReference type="PROSITE" id="PS50112"/>
    </source>
</evidence>
<dbReference type="InterPro" id="IPR003661">
    <property type="entry name" value="HisK_dim/P_dom"/>
</dbReference>
<feature type="domain" description="PAC" evidence="9">
    <location>
        <begin position="262"/>
        <end position="313"/>
    </location>
</feature>
<reference evidence="10 11" key="1">
    <citation type="submission" date="2020-07" db="EMBL/GenBank/DDBJ databases">
        <authorList>
            <person name="Cui H."/>
        </authorList>
    </citation>
    <scope>NUCLEOTIDE SEQUENCE [LARGE SCALE GENOMIC DNA]</scope>
    <source>
        <strain evidence="10 11">YPL8</strain>
    </source>
</reference>
<dbReference type="InterPro" id="IPR029016">
    <property type="entry name" value="GAF-like_dom_sf"/>
</dbReference>
<feature type="domain" description="PAC" evidence="9">
    <location>
        <begin position="384"/>
        <end position="435"/>
    </location>
</feature>
<evidence type="ECO:0000256" key="4">
    <source>
        <dbReference type="ARBA" id="ARBA00022679"/>
    </source>
</evidence>
<dbReference type="Proteomes" id="UP000509241">
    <property type="component" value="Chromosome"/>
</dbReference>
<protein>
    <recommendedName>
        <fullName evidence="2">histidine kinase</fullName>
        <ecNumber evidence="2">2.7.13.3</ecNumber>
    </recommendedName>
</protein>
<evidence type="ECO:0000256" key="3">
    <source>
        <dbReference type="ARBA" id="ARBA00022553"/>
    </source>
</evidence>
<dbReference type="GO" id="GO:0006355">
    <property type="term" value="P:regulation of DNA-templated transcription"/>
    <property type="evidence" value="ECO:0007669"/>
    <property type="project" value="InterPro"/>
</dbReference>
<organism evidence="10 11">
    <name type="scientific">Natrinema halophilum</name>
    <dbReference type="NCBI Taxonomy" id="1699371"/>
    <lineage>
        <taxon>Archaea</taxon>
        <taxon>Methanobacteriati</taxon>
        <taxon>Methanobacteriota</taxon>
        <taxon>Stenosarchaea group</taxon>
        <taxon>Halobacteria</taxon>
        <taxon>Halobacteriales</taxon>
        <taxon>Natrialbaceae</taxon>
        <taxon>Natrinema</taxon>
    </lineage>
</organism>
<dbReference type="PROSITE" id="PS50113">
    <property type="entry name" value="PAC"/>
    <property type="match status" value="3"/>
</dbReference>
<evidence type="ECO:0000256" key="5">
    <source>
        <dbReference type="ARBA" id="ARBA00022777"/>
    </source>
</evidence>
<keyword evidence="4" id="KW-0808">Transferase</keyword>
<dbReference type="GeneID" id="56033215"/>
<name>A0A7D5K5Z2_9EURY</name>
<proteinExistence type="predicted"/>
<dbReference type="CDD" id="cd00082">
    <property type="entry name" value="HisKA"/>
    <property type="match status" value="1"/>
</dbReference>
<evidence type="ECO:0000259" key="9">
    <source>
        <dbReference type="PROSITE" id="PS50113"/>
    </source>
</evidence>
<dbReference type="Pfam" id="PF02518">
    <property type="entry name" value="HATPase_c"/>
    <property type="match status" value="1"/>
</dbReference>
<dbReference type="InterPro" id="IPR036097">
    <property type="entry name" value="HisK_dim/P_sf"/>
</dbReference>
<dbReference type="GO" id="GO:0000155">
    <property type="term" value="F:phosphorelay sensor kinase activity"/>
    <property type="evidence" value="ECO:0007669"/>
    <property type="project" value="InterPro"/>
</dbReference>
<dbReference type="Pfam" id="PF08448">
    <property type="entry name" value="PAS_4"/>
    <property type="match status" value="2"/>
</dbReference>
<dbReference type="EC" id="2.7.13.3" evidence="2"/>
<dbReference type="InterPro" id="IPR013767">
    <property type="entry name" value="PAS_fold"/>
</dbReference>
<sequence length="792" mass="88901">MESSPPTEGELQTRVRQQEIVAELGQQALSTEDIDRLMHDASVAVAETLDADYCKVLELLPGGDEVLLRQGVGWQTGLVGTATVPTDRDSQAGYTLLSEEPVIVDDLRTEPRFSGPDLLVDHDVRSGISVVIGSVEEPWGVLGTHTIDHREFTDHDANFVQSVANVIAAAIDRTAKERRLRDREAQLERYRVYTDDILNSVDDMFYVVDEAGNFQRWNQTLNAVTGYSDAEIESMHPIEFVAEEDREQLATGISEIFDTGNARVEVDVLTKSDERIPYEFVAAKLENPEGKRVLAGIGRDISKQKEHEHELAKYETIVETIDDGIYVKDESGRFTMVNDAYAELTGYDRERLIGEHASLVVDESTIEQSKERLTESPAEQTSSPVVEAEIKTADGNHIPTEGTFATLRSDSGDREEVGVVRDITERKRRERKLEESERRYRTLAENFPNGAVGIYDKELRYTLTRGGVLGDRLPSADRLEGNRVPDIFPEETAADLEALFRTALEDGTTHSTTTEFGDRNWRVWAVPLRNADGDVFAGLSMAQDITEHVEREQRLEELIDRLEQSNERLEQFAYAASHDLQEPLRMVTSYLKLLEKRYNDAFDEDGEEFLAYAIDGAERMRTMIDGLLEYSRVETQGDPFEPVTLNEVLEGVLEDLQVRIRETDAEIETEDLPRVAGDASQLRQVFLNLLSNAITYSGDEPPQIHVGAERRSKEWVVSVRDEGIGIDPADHERVFTVFDRLHSRAEYDGAGIGLALCERIVERHGGDIWVNSESGEGATFSFSLPAVDSHTC</sequence>
<dbReference type="SMART" id="SM00387">
    <property type="entry name" value="HATPase_c"/>
    <property type="match status" value="1"/>
</dbReference>
<keyword evidence="11" id="KW-1185">Reference proteome</keyword>
<dbReference type="InterPro" id="IPR052162">
    <property type="entry name" value="Sensor_kinase/Photoreceptor"/>
</dbReference>
<dbReference type="Pfam" id="PF00512">
    <property type="entry name" value="HisKA"/>
    <property type="match status" value="1"/>
</dbReference>
<dbReference type="AlphaFoldDB" id="A0A7D5K5Z2"/>
<dbReference type="PROSITE" id="PS50112">
    <property type="entry name" value="PAS"/>
    <property type="match status" value="2"/>
</dbReference>
<dbReference type="OrthoDB" id="185857at2157"/>
<dbReference type="SUPFAM" id="SSF55785">
    <property type="entry name" value="PYP-like sensor domain (PAS domain)"/>
    <property type="match status" value="3"/>
</dbReference>
<dbReference type="InterPro" id="IPR003018">
    <property type="entry name" value="GAF"/>
</dbReference>
<dbReference type="EMBL" id="CP058601">
    <property type="protein sequence ID" value="QLG48783.1"/>
    <property type="molecule type" value="Genomic_DNA"/>
</dbReference>
<dbReference type="Pfam" id="PF01590">
    <property type="entry name" value="GAF"/>
    <property type="match status" value="1"/>
</dbReference>
<evidence type="ECO:0000256" key="2">
    <source>
        <dbReference type="ARBA" id="ARBA00012438"/>
    </source>
</evidence>
<evidence type="ECO:0000313" key="11">
    <source>
        <dbReference type="Proteomes" id="UP000509241"/>
    </source>
</evidence>
<dbReference type="KEGG" id="haly:HYG82_07950"/>
<dbReference type="PANTHER" id="PTHR43304">
    <property type="entry name" value="PHYTOCHROME-LIKE PROTEIN CPH1"/>
    <property type="match status" value="1"/>
</dbReference>
<dbReference type="InterPro" id="IPR005467">
    <property type="entry name" value="His_kinase_dom"/>
</dbReference>
<dbReference type="SUPFAM" id="SSF55874">
    <property type="entry name" value="ATPase domain of HSP90 chaperone/DNA topoisomerase II/histidine kinase"/>
    <property type="match status" value="1"/>
</dbReference>
<dbReference type="InterPro" id="IPR036890">
    <property type="entry name" value="HATPase_C_sf"/>
</dbReference>
<accession>A0A7D5K5Z2</accession>
<dbReference type="Gene3D" id="3.30.450.20">
    <property type="entry name" value="PAS domain"/>
    <property type="match status" value="3"/>
</dbReference>
<comment type="catalytic activity">
    <reaction evidence="1">
        <text>ATP + protein L-histidine = ADP + protein N-phospho-L-histidine.</text>
        <dbReference type="EC" id="2.7.13.3"/>
    </reaction>
</comment>
<dbReference type="InterPro" id="IPR000700">
    <property type="entry name" value="PAS-assoc_C"/>
</dbReference>
<dbReference type="SUPFAM" id="SSF47384">
    <property type="entry name" value="Homodimeric domain of signal transducing histidine kinase"/>
    <property type="match status" value="1"/>
</dbReference>
<dbReference type="Gene3D" id="1.10.287.130">
    <property type="match status" value="1"/>
</dbReference>
<feature type="domain" description="PAC" evidence="9">
    <location>
        <begin position="494"/>
        <end position="557"/>
    </location>
</feature>
<feature type="domain" description="Histidine kinase" evidence="7">
    <location>
        <begin position="575"/>
        <end position="788"/>
    </location>
</feature>
<dbReference type="InterPro" id="IPR000014">
    <property type="entry name" value="PAS"/>
</dbReference>
<dbReference type="InterPro" id="IPR004358">
    <property type="entry name" value="Sig_transdc_His_kin-like_C"/>
</dbReference>
<gene>
    <name evidence="10" type="ORF">HYG82_07950</name>
</gene>
<dbReference type="SMART" id="SM00388">
    <property type="entry name" value="HisKA"/>
    <property type="match status" value="1"/>
</dbReference>
<dbReference type="SMART" id="SM00065">
    <property type="entry name" value="GAF"/>
    <property type="match status" value="1"/>
</dbReference>
<dbReference type="CDD" id="cd00130">
    <property type="entry name" value="PAS"/>
    <property type="match status" value="2"/>
</dbReference>
<feature type="domain" description="PAS" evidence="8">
    <location>
        <begin position="310"/>
        <end position="355"/>
    </location>
</feature>
<dbReference type="RefSeq" id="WP_179260520.1">
    <property type="nucleotide sequence ID" value="NZ_CP058601.1"/>
</dbReference>
<dbReference type="Gene3D" id="3.30.450.40">
    <property type="match status" value="1"/>
</dbReference>
<dbReference type="SUPFAM" id="SSF55781">
    <property type="entry name" value="GAF domain-like"/>
    <property type="match status" value="1"/>
</dbReference>
<feature type="domain" description="PAS" evidence="8">
    <location>
        <begin position="197"/>
        <end position="260"/>
    </location>
</feature>
<evidence type="ECO:0000256" key="6">
    <source>
        <dbReference type="SAM" id="Coils"/>
    </source>
</evidence>
<dbReference type="FunFam" id="3.30.565.10:FF:000006">
    <property type="entry name" value="Sensor histidine kinase WalK"/>
    <property type="match status" value="1"/>
</dbReference>